<reference evidence="1 2" key="1">
    <citation type="journal article" date="2016" name="Front. Microbiol.">
        <title>Genomic Insight into the Host-Endosymbiont Relationship of Endozoicomonas montiporae CL-33(T) with its Coral Host.</title>
        <authorList>
            <person name="Ding J.-Y."/>
            <person name="Shiu J.-H."/>
            <person name="Chen W.-M."/>
            <person name="Chiang Y.-R."/>
            <person name="Tang S.-L."/>
        </authorList>
    </citation>
    <scope>NUCLEOTIDE SEQUENCE [LARGE SCALE GENOMIC DNA]</scope>
    <source>
        <strain evidence="1 2">CL-33</strain>
    </source>
</reference>
<gene>
    <name evidence="1" type="ORF">EZMO1_1560</name>
</gene>
<evidence type="ECO:0000313" key="1">
    <source>
        <dbReference type="EMBL" id="AMO55724.1"/>
    </source>
</evidence>
<dbReference type="KEGG" id="emp:EZMO1_1560"/>
<sequence length="90" mass="10056">MPEPGGIQSNANTGVNFHLNPTVKKAFNKIGKAFNRAVFSRPVQKNLIRQHQHPQGLPAKQLHLLNPAQFQRRYAPDSYLLSVQGQTKGL</sequence>
<name>A0A142BAE8_9GAMM</name>
<protein>
    <submittedName>
        <fullName evidence="1">Uncharacterized protein</fullName>
    </submittedName>
</protein>
<dbReference type="AlphaFoldDB" id="A0A142BAE8"/>
<dbReference type="PATRIC" id="fig|570277.3.peg.1681"/>
<proteinExistence type="predicted"/>
<dbReference type="Proteomes" id="UP000071065">
    <property type="component" value="Chromosome"/>
</dbReference>
<dbReference type="STRING" id="570277.EZMO1_1560"/>
<evidence type="ECO:0000313" key="2">
    <source>
        <dbReference type="Proteomes" id="UP000071065"/>
    </source>
</evidence>
<dbReference type="EMBL" id="CP013251">
    <property type="protein sequence ID" value="AMO55724.1"/>
    <property type="molecule type" value="Genomic_DNA"/>
</dbReference>
<organism evidence="1 2">
    <name type="scientific">Endozoicomonas montiporae CL-33</name>
    <dbReference type="NCBI Taxonomy" id="570277"/>
    <lineage>
        <taxon>Bacteria</taxon>
        <taxon>Pseudomonadati</taxon>
        <taxon>Pseudomonadota</taxon>
        <taxon>Gammaproteobacteria</taxon>
        <taxon>Oceanospirillales</taxon>
        <taxon>Endozoicomonadaceae</taxon>
        <taxon>Endozoicomonas</taxon>
    </lineage>
</organism>
<accession>A0A142BAE8</accession>
<dbReference type="RefSeq" id="WP_145912527.1">
    <property type="nucleotide sequence ID" value="NZ_CP013251.1"/>
</dbReference>